<dbReference type="Gene3D" id="1.20.120.20">
    <property type="entry name" value="Apolipoprotein"/>
    <property type="match status" value="1"/>
</dbReference>
<protein>
    <submittedName>
        <fullName evidence="2">Uncharacterized protein</fullName>
    </submittedName>
</protein>
<name>A0ABT0C843_THEVL</name>
<keyword evidence="1" id="KW-0175">Coiled coil</keyword>
<dbReference type="EMBL" id="JAFIRA010000004">
    <property type="protein sequence ID" value="MCJ2541874.1"/>
    <property type="molecule type" value="Genomic_DNA"/>
</dbReference>
<dbReference type="Pfam" id="PF20711">
    <property type="entry name" value="DUF6825"/>
    <property type="match status" value="1"/>
</dbReference>
<accession>A0ABT0C843</accession>
<feature type="coiled-coil region" evidence="1">
    <location>
        <begin position="74"/>
        <end position="101"/>
    </location>
</feature>
<reference evidence="2" key="1">
    <citation type="submission" date="2021-02" db="EMBL/GenBank/DDBJ databases">
        <title>The CRISPR/cas machinery reduction and long-range gene transfer in the hot spring cyanobacterium Synechococcus.</title>
        <authorList>
            <person name="Dvorak P."/>
            <person name="Jahodarova E."/>
            <person name="Hasler P."/>
            <person name="Poulickova A."/>
        </authorList>
    </citation>
    <scope>NUCLEOTIDE SEQUENCE</scope>
    <source>
        <strain evidence="2">Rupite</strain>
    </source>
</reference>
<sequence>MSNPVVRAFFVGKAVADILRERWESTLTDLAGEVGKAWAELQEGWQTFAEDVIARAEAEASVTAREITPPPFKTEDLQATLDDLRAEVAQLRSELQKYRSQKA</sequence>
<organism evidence="2 3">
    <name type="scientific">Thermostichus vulcanus str. 'Rupite'</name>
    <dbReference type="NCBI Taxonomy" id="2813851"/>
    <lineage>
        <taxon>Bacteria</taxon>
        <taxon>Bacillati</taxon>
        <taxon>Cyanobacteriota</taxon>
        <taxon>Cyanophyceae</taxon>
        <taxon>Thermostichales</taxon>
        <taxon>Thermostichaceae</taxon>
        <taxon>Thermostichus</taxon>
    </lineage>
</organism>
<evidence type="ECO:0000256" key="1">
    <source>
        <dbReference type="SAM" id="Coils"/>
    </source>
</evidence>
<comment type="caution">
    <text evidence="2">The sequence shown here is derived from an EMBL/GenBank/DDBJ whole genome shotgun (WGS) entry which is preliminary data.</text>
</comment>
<keyword evidence="3" id="KW-1185">Reference proteome</keyword>
<evidence type="ECO:0000313" key="3">
    <source>
        <dbReference type="Proteomes" id="UP000830835"/>
    </source>
</evidence>
<evidence type="ECO:0000313" key="2">
    <source>
        <dbReference type="EMBL" id="MCJ2541874.1"/>
    </source>
</evidence>
<dbReference type="RefSeq" id="WP_425244341.1">
    <property type="nucleotide sequence ID" value="NZ_JAFIRA010000004.1"/>
</dbReference>
<dbReference type="PANTHER" id="PTHR35745:SF1">
    <property type="entry name" value="OS04G0513000 PROTEIN"/>
    <property type="match status" value="1"/>
</dbReference>
<gene>
    <name evidence="2" type="ORF">JX360_02960</name>
</gene>
<dbReference type="PANTHER" id="PTHR35745">
    <property type="entry name" value="BNACNNG14650D PROTEIN"/>
    <property type="match status" value="1"/>
</dbReference>
<dbReference type="InterPro" id="IPR040003">
    <property type="entry name" value="PG18-like"/>
</dbReference>
<dbReference type="Proteomes" id="UP000830835">
    <property type="component" value="Unassembled WGS sequence"/>
</dbReference>
<proteinExistence type="predicted"/>